<evidence type="ECO:0000256" key="1">
    <source>
        <dbReference type="SAM" id="MobiDB-lite"/>
    </source>
</evidence>
<feature type="region of interest" description="Disordered" evidence="1">
    <location>
        <begin position="1"/>
        <end position="83"/>
    </location>
</feature>
<feature type="compositionally biased region" description="Basic and acidic residues" evidence="1">
    <location>
        <begin position="44"/>
        <end position="74"/>
    </location>
</feature>
<keyword evidence="3" id="KW-1185">Reference proteome</keyword>
<evidence type="ECO:0000313" key="3">
    <source>
        <dbReference type="Proteomes" id="UP001218071"/>
    </source>
</evidence>
<dbReference type="RefSeq" id="WP_042407340.1">
    <property type="nucleotide sequence ID" value="NZ_CBYN010000054.1"/>
</dbReference>
<protein>
    <submittedName>
        <fullName evidence="2">Uncharacterized protein</fullName>
    </submittedName>
</protein>
<proteinExistence type="predicted"/>
<sequence length="83" mass="9238">MTTENEGLYTSIDTGKTGDEKQQNDNSDNPNNDMETLPVGEGVHTVDEADHHHDMQHWNDGNLPRETEGEEHQHNGQAADGDE</sequence>
<dbReference type="Proteomes" id="UP001218071">
    <property type="component" value="Chromosome"/>
</dbReference>
<name>A0ABY7UM27_9CORY</name>
<gene>
    <name evidence="2" type="ORF">CJEDD_10935</name>
</gene>
<evidence type="ECO:0000313" key="2">
    <source>
        <dbReference type="EMBL" id="WCZ39757.1"/>
    </source>
</evidence>
<reference evidence="2 3" key="1">
    <citation type="submission" date="2020-10" db="EMBL/GenBank/DDBJ databases">
        <title>Complete genome sequence of Corynebacterium jeddahense DSM 45997, type strain of Corynebacterium jeddahense.</title>
        <authorList>
            <person name="Busche T."/>
            <person name="Kalinowski J."/>
            <person name="Ruckert C."/>
        </authorList>
    </citation>
    <scope>NUCLEOTIDE SEQUENCE [LARGE SCALE GENOMIC DNA]</scope>
    <source>
        <strain evidence="2 3">DSM 45997</strain>
    </source>
</reference>
<accession>A0ABY7UM27</accession>
<feature type="compositionally biased region" description="Low complexity" evidence="1">
    <location>
        <begin position="24"/>
        <end position="33"/>
    </location>
</feature>
<dbReference type="EMBL" id="CP063194">
    <property type="protein sequence ID" value="WCZ39757.1"/>
    <property type="molecule type" value="Genomic_DNA"/>
</dbReference>
<organism evidence="2 3">
    <name type="scientific">Corynebacterium jeddahense</name>
    <dbReference type="NCBI Taxonomy" id="1414719"/>
    <lineage>
        <taxon>Bacteria</taxon>
        <taxon>Bacillati</taxon>
        <taxon>Actinomycetota</taxon>
        <taxon>Actinomycetes</taxon>
        <taxon>Mycobacteriales</taxon>
        <taxon>Corynebacteriaceae</taxon>
        <taxon>Corynebacterium</taxon>
    </lineage>
</organism>